<gene>
    <name evidence="2" type="ORF">AM593_01448</name>
</gene>
<accession>A0A3R5Q379</accession>
<feature type="non-terminal residue" evidence="2">
    <location>
        <position position="1"/>
    </location>
</feature>
<feature type="chain" id="PRO_5018599093" evidence="1">
    <location>
        <begin position="21"/>
        <end position="112"/>
    </location>
</feature>
<keyword evidence="1" id="KW-0732">Signal</keyword>
<organism evidence="2 3">
    <name type="scientific">Mytilus galloprovincialis</name>
    <name type="common">Mediterranean mussel</name>
    <dbReference type="NCBI Taxonomy" id="29158"/>
    <lineage>
        <taxon>Eukaryota</taxon>
        <taxon>Metazoa</taxon>
        <taxon>Spiralia</taxon>
        <taxon>Lophotrochozoa</taxon>
        <taxon>Mollusca</taxon>
        <taxon>Bivalvia</taxon>
        <taxon>Autobranchia</taxon>
        <taxon>Pteriomorphia</taxon>
        <taxon>Mytilida</taxon>
        <taxon>Mytiloidea</taxon>
        <taxon>Mytilidae</taxon>
        <taxon>Mytilinae</taxon>
        <taxon>Mytilus</taxon>
    </lineage>
</organism>
<feature type="signal peptide" evidence="1">
    <location>
        <begin position="1"/>
        <end position="20"/>
    </location>
</feature>
<evidence type="ECO:0000256" key="1">
    <source>
        <dbReference type="SAM" id="SignalP"/>
    </source>
</evidence>
<dbReference type="AlphaFoldDB" id="A0A3R5Q379"/>
<name>A0A3R5Q379_MYTGA</name>
<reference evidence="2 3" key="1">
    <citation type="journal article" date="2016" name="PLoS ONE">
        <title>A First Insight into the Genome of the Filter-Feeder Mussel Mytilus galloprovincialis.</title>
        <authorList>
            <person name="Murgarella M."/>
            <person name="Puiu D."/>
            <person name="Novoa B."/>
            <person name="Figueras A."/>
            <person name="Posada D."/>
            <person name="Canchaya C."/>
        </authorList>
    </citation>
    <scope>NUCLEOTIDE SEQUENCE [LARGE SCALE GENOMIC DNA]</scope>
    <source>
        <tissue evidence="2">Muscle</tissue>
    </source>
</reference>
<dbReference type="EMBL" id="KV595911">
    <property type="protein sequence ID" value="OPL21044.1"/>
    <property type="molecule type" value="Genomic_DNA"/>
</dbReference>
<evidence type="ECO:0000313" key="2">
    <source>
        <dbReference type="EMBL" id="OPL21044.1"/>
    </source>
</evidence>
<evidence type="ECO:0000313" key="3">
    <source>
        <dbReference type="Proteomes" id="UP000266721"/>
    </source>
</evidence>
<sequence>MSPMILNLLIFLCCLKGVSLSYSKDEVALAICTAETNGSMNFYGRVLAVRRACTSGGKKCKDICKEQGATYHCFDAVHIYNRSTLKYLAAHRYLLGGCEHPSCGPNYCCCGQ</sequence>
<protein>
    <submittedName>
        <fullName evidence="2">Uncharacterized protein</fullName>
    </submittedName>
</protein>
<keyword evidence="3" id="KW-1185">Reference proteome</keyword>
<dbReference type="Proteomes" id="UP000266721">
    <property type="component" value="Unassembled WGS sequence"/>
</dbReference>
<proteinExistence type="predicted"/>